<comment type="caution">
    <text evidence="3">The sequence shown here is derived from an EMBL/GenBank/DDBJ whole genome shotgun (WGS) entry which is preliminary data.</text>
</comment>
<organism evidence="3 5">
    <name type="scientific">Pedobacter hiemivivus</name>
    <dbReference type="NCBI Taxonomy" id="2530454"/>
    <lineage>
        <taxon>Bacteria</taxon>
        <taxon>Pseudomonadati</taxon>
        <taxon>Bacteroidota</taxon>
        <taxon>Sphingobacteriia</taxon>
        <taxon>Sphingobacteriales</taxon>
        <taxon>Sphingobacteriaceae</taxon>
        <taxon>Pedobacter</taxon>
    </lineage>
</organism>
<dbReference type="InterPro" id="IPR007498">
    <property type="entry name" value="PqiA-like"/>
</dbReference>
<dbReference type="EMBL" id="SJSM01000012">
    <property type="protein sequence ID" value="TCC93064.1"/>
    <property type="molecule type" value="Genomic_DNA"/>
</dbReference>
<proteinExistence type="predicted"/>
<dbReference type="AlphaFoldDB" id="A0A4U1GDK3"/>
<feature type="transmembrane region" description="Helical" evidence="1">
    <location>
        <begin position="310"/>
        <end position="337"/>
    </location>
</feature>
<reference evidence="3 5" key="2">
    <citation type="submission" date="2019-04" db="EMBL/GenBank/DDBJ databases">
        <title>Pedobacter sp. RP-1-16 sp. nov., isolated from Arctic soil.</title>
        <authorList>
            <person name="Dahal R.H."/>
            <person name="Kim D.-U."/>
        </authorList>
    </citation>
    <scope>NUCLEOTIDE SEQUENCE [LARGE SCALE GENOMIC DNA]</scope>
    <source>
        <strain evidence="3 5">RP-1-16</strain>
    </source>
</reference>
<feature type="transmembrane region" description="Helical" evidence="1">
    <location>
        <begin position="243"/>
        <end position="263"/>
    </location>
</feature>
<evidence type="ECO:0000313" key="2">
    <source>
        <dbReference type="EMBL" id="TCC93064.1"/>
    </source>
</evidence>
<feature type="transmembrane region" description="Helical" evidence="1">
    <location>
        <begin position="211"/>
        <end position="231"/>
    </location>
</feature>
<dbReference type="Proteomes" id="UP000291117">
    <property type="component" value="Unassembled WGS sequence"/>
</dbReference>
<name>A0A4U1GDK3_9SPHI</name>
<evidence type="ECO:0000313" key="3">
    <source>
        <dbReference type="EMBL" id="TKC62141.1"/>
    </source>
</evidence>
<dbReference type="RefSeq" id="WP_131610439.1">
    <property type="nucleotide sequence ID" value="NZ_SJSM01000012.1"/>
</dbReference>
<dbReference type="EMBL" id="SWDX01000003">
    <property type="protein sequence ID" value="TKC62141.1"/>
    <property type="molecule type" value="Genomic_DNA"/>
</dbReference>
<gene>
    <name evidence="2" type="ORF">EZ444_17490</name>
    <name evidence="3" type="ORF">FBD94_07920</name>
</gene>
<keyword evidence="1" id="KW-0812">Transmembrane</keyword>
<reference evidence="2 4" key="1">
    <citation type="submission" date="2019-02" db="EMBL/GenBank/DDBJ databases">
        <title>Pedobacter sp. RP-3-8 sp. nov., isolated from Arctic soil.</title>
        <authorList>
            <person name="Dahal R.H."/>
        </authorList>
    </citation>
    <scope>NUCLEOTIDE SEQUENCE [LARGE SCALE GENOMIC DNA]</scope>
    <source>
        <strain evidence="2 4">RP-3-8</strain>
    </source>
</reference>
<keyword evidence="2" id="KW-0456">Lyase</keyword>
<evidence type="ECO:0000313" key="4">
    <source>
        <dbReference type="Proteomes" id="UP000291117"/>
    </source>
</evidence>
<accession>A0A4U1GDK3</accession>
<dbReference type="GO" id="GO:0016829">
    <property type="term" value="F:lyase activity"/>
    <property type="evidence" value="ECO:0007669"/>
    <property type="project" value="UniProtKB-KW"/>
</dbReference>
<evidence type="ECO:0000256" key="1">
    <source>
        <dbReference type="SAM" id="Phobius"/>
    </source>
</evidence>
<keyword evidence="4" id="KW-1185">Reference proteome</keyword>
<dbReference type="OrthoDB" id="9800207at2"/>
<evidence type="ECO:0000313" key="5">
    <source>
        <dbReference type="Proteomes" id="UP000309594"/>
    </source>
</evidence>
<keyword evidence="1" id="KW-0472">Membrane</keyword>
<keyword evidence="1" id="KW-1133">Transmembrane helix</keyword>
<dbReference type="Pfam" id="PF04403">
    <property type="entry name" value="PqiA"/>
    <property type="match status" value="1"/>
</dbReference>
<dbReference type="Proteomes" id="UP000309594">
    <property type="component" value="Unassembled WGS sequence"/>
</dbReference>
<sequence>MNIRKIVLPNILLIVCLSLLLCAEAWFGYRISKLSNQQEEIKTDYSVVNNITFGILSVDQWREKMANVVDGKVNDFTMTATQKKDLQKKVEKQLYHLVDQAIAEMNKPQKGIGGKLKKLAFNALVDPEEIKSEVPVFAATIVNRINKPESKKRLKSIVTSKVDQLEKQTFDNTEPASVTVTRHIYKKYGVASTEAFEKTINLQLSSIQSVLYNYTYAMIGCVLLVLCVWLLMRKQVGLHNTLYILSLLFAFVLLLVGITATVIEVDARIQSLNFTLLSEKLAFTNQVLFFQSKSITGIIESLIAQPKFDAILVGILILLFVVILPVLRMVGKGILIWGKDKYAENKIVRFLAFDLSKWDMADVMVVGIAMTYIGLNGIIKSQLSSLNIKEELLSTVTENNTSLQPGYYIFLAYVVYASVLSIILKHKTSK</sequence>
<protein>
    <submittedName>
        <fullName evidence="2">2-methylisocitrate lyase</fullName>
    </submittedName>
    <submittedName>
        <fullName evidence="3">Paraquat-inducible protein A</fullName>
    </submittedName>
</protein>
<feature type="transmembrane region" description="Helical" evidence="1">
    <location>
        <begin position="358"/>
        <end position="379"/>
    </location>
</feature>
<feature type="transmembrane region" description="Helical" evidence="1">
    <location>
        <begin position="406"/>
        <end position="424"/>
    </location>
</feature>
<accession>A0A4R0N462</accession>